<protein>
    <submittedName>
        <fullName evidence="1">Uncharacterized protein</fullName>
    </submittedName>
</protein>
<evidence type="ECO:0000313" key="1">
    <source>
        <dbReference type="EMBL" id="KAJ8667418.1"/>
    </source>
</evidence>
<evidence type="ECO:0000313" key="2">
    <source>
        <dbReference type="Proteomes" id="UP001239111"/>
    </source>
</evidence>
<accession>A0ACC2N8I5</accession>
<proteinExistence type="predicted"/>
<dbReference type="Proteomes" id="UP001239111">
    <property type="component" value="Chromosome 4"/>
</dbReference>
<name>A0ACC2N8I5_9HYME</name>
<keyword evidence="2" id="KW-1185">Reference proteome</keyword>
<comment type="caution">
    <text evidence="1">The sequence shown here is derived from an EMBL/GenBank/DDBJ whole genome shotgun (WGS) entry which is preliminary data.</text>
</comment>
<gene>
    <name evidence="1" type="ORF">QAD02_009081</name>
</gene>
<dbReference type="EMBL" id="CM056744">
    <property type="protein sequence ID" value="KAJ8667418.1"/>
    <property type="molecule type" value="Genomic_DNA"/>
</dbReference>
<reference evidence="1" key="1">
    <citation type="submission" date="2023-04" db="EMBL/GenBank/DDBJ databases">
        <title>A chromosome-level genome assembly of the parasitoid wasp Eretmocerus hayati.</title>
        <authorList>
            <person name="Zhong Y."/>
            <person name="Liu S."/>
            <person name="Liu Y."/>
        </authorList>
    </citation>
    <scope>NUCLEOTIDE SEQUENCE</scope>
    <source>
        <strain evidence="1">ZJU_SS_LIU_2023</strain>
    </source>
</reference>
<sequence>MANRNHSLKKVKEDELTAVRLPRRTFTPEKVMALEAAHEWFLTQEKKKSFTRHSEEAQRKEIAEVRRWMTERAHYCRNAETVRLGPIITRNSSGNLNKMKLDPLIDAKSKSSDGSKGGGSSKLSNKRADDLDSDRSSSVLRNNEPEEISKPQEKSTKMRSNTHIDARCKLSGDEST</sequence>
<organism evidence="1 2">
    <name type="scientific">Eretmocerus hayati</name>
    <dbReference type="NCBI Taxonomy" id="131215"/>
    <lineage>
        <taxon>Eukaryota</taxon>
        <taxon>Metazoa</taxon>
        <taxon>Ecdysozoa</taxon>
        <taxon>Arthropoda</taxon>
        <taxon>Hexapoda</taxon>
        <taxon>Insecta</taxon>
        <taxon>Pterygota</taxon>
        <taxon>Neoptera</taxon>
        <taxon>Endopterygota</taxon>
        <taxon>Hymenoptera</taxon>
        <taxon>Apocrita</taxon>
        <taxon>Proctotrupomorpha</taxon>
        <taxon>Chalcidoidea</taxon>
        <taxon>Aphelinidae</taxon>
        <taxon>Aphelininae</taxon>
        <taxon>Eretmocerus</taxon>
    </lineage>
</organism>